<dbReference type="InterPro" id="IPR013783">
    <property type="entry name" value="Ig-like_fold"/>
</dbReference>
<dbReference type="PROSITE" id="PS50835">
    <property type="entry name" value="IG_LIKE"/>
    <property type="match status" value="1"/>
</dbReference>
<dbReference type="GO" id="GO:0050852">
    <property type="term" value="P:T cell receptor signaling pathway"/>
    <property type="evidence" value="ECO:0007669"/>
    <property type="project" value="TreeGrafter"/>
</dbReference>
<evidence type="ECO:0000313" key="7">
    <source>
        <dbReference type="Proteomes" id="UP000261600"/>
    </source>
</evidence>
<name>A0A3Q3J0X9_MONAL</name>
<dbReference type="InterPro" id="IPR003599">
    <property type="entry name" value="Ig_sub"/>
</dbReference>
<feature type="chain" id="PRO_5018745027" description="Ig-like domain-containing protein" evidence="4">
    <location>
        <begin position="34"/>
        <end position="241"/>
    </location>
</feature>
<organism evidence="6 7">
    <name type="scientific">Monopterus albus</name>
    <name type="common">Swamp eel</name>
    <dbReference type="NCBI Taxonomy" id="43700"/>
    <lineage>
        <taxon>Eukaryota</taxon>
        <taxon>Metazoa</taxon>
        <taxon>Chordata</taxon>
        <taxon>Craniata</taxon>
        <taxon>Vertebrata</taxon>
        <taxon>Euteleostomi</taxon>
        <taxon>Actinopterygii</taxon>
        <taxon>Neopterygii</taxon>
        <taxon>Teleostei</taxon>
        <taxon>Neoteleostei</taxon>
        <taxon>Acanthomorphata</taxon>
        <taxon>Anabantaria</taxon>
        <taxon>Synbranchiformes</taxon>
        <taxon>Synbranchidae</taxon>
        <taxon>Monopterus</taxon>
    </lineage>
</organism>
<dbReference type="PANTHER" id="PTHR24100:SF151">
    <property type="entry name" value="ICOS LIGAND"/>
    <property type="match status" value="1"/>
</dbReference>
<dbReference type="AlphaFoldDB" id="A0A3Q3J0X9"/>
<dbReference type="GO" id="GO:0009897">
    <property type="term" value="C:external side of plasma membrane"/>
    <property type="evidence" value="ECO:0007669"/>
    <property type="project" value="TreeGrafter"/>
</dbReference>
<dbReference type="SMART" id="SM00409">
    <property type="entry name" value="IG"/>
    <property type="match status" value="1"/>
</dbReference>
<dbReference type="PANTHER" id="PTHR24100">
    <property type="entry name" value="BUTYROPHILIN"/>
    <property type="match status" value="1"/>
</dbReference>
<dbReference type="SUPFAM" id="SSF48726">
    <property type="entry name" value="Immunoglobulin"/>
    <property type="match status" value="2"/>
</dbReference>
<dbReference type="GO" id="GO:0001817">
    <property type="term" value="P:regulation of cytokine production"/>
    <property type="evidence" value="ECO:0007669"/>
    <property type="project" value="TreeGrafter"/>
</dbReference>
<dbReference type="InterPro" id="IPR053896">
    <property type="entry name" value="BTN3A2-like_Ig-C"/>
</dbReference>
<dbReference type="Proteomes" id="UP000261600">
    <property type="component" value="Unplaced"/>
</dbReference>
<proteinExistence type="predicted"/>
<dbReference type="Ensembl" id="ENSMALT00000011993.1">
    <property type="protein sequence ID" value="ENSMALP00000011744.1"/>
    <property type="gene ID" value="ENSMALG00000008349.1"/>
</dbReference>
<keyword evidence="4" id="KW-0732">Signal</keyword>
<keyword evidence="3" id="KW-0393">Immunoglobulin domain</keyword>
<dbReference type="InterPro" id="IPR050504">
    <property type="entry name" value="IgSF_BTN/MOG"/>
</dbReference>
<evidence type="ECO:0000256" key="2">
    <source>
        <dbReference type="ARBA" id="ARBA00023136"/>
    </source>
</evidence>
<evidence type="ECO:0000259" key="5">
    <source>
        <dbReference type="PROSITE" id="PS50835"/>
    </source>
</evidence>
<protein>
    <recommendedName>
        <fullName evidence="5">Ig-like domain-containing protein</fullName>
    </recommendedName>
</protein>
<accession>A0A3Q3J0X9</accession>
<dbReference type="Pfam" id="PF22705">
    <property type="entry name" value="C2-set_3"/>
    <property type="match status" value="1"/>
</dbReference>
<evidence type="ECO:0000256" key="4">
    <source>
        <dbReference type="SAM" id="SignalP"/>
    </source>
</evidence>
<feature type="signal peptide" evidence="4">
    <location>
        <begin position="1"/>
        <end position="33"/>
    </location>
</feature>
<evidence type="ECO:0000313" key="6">
    <source>
        <dbReference type="Ensembl" id="ENSMALP00000011744.1"/>
    </source>
</evidence>
<evidence type="ECO:0000256" key="1">
    <source>
        <dbReference type="ARBA" id="ARBA00004370"/>
    </source>
</evidence>
<dbReference type="InterPro" id="IPR013106">
    <property type="entry name" value="Ig_V-set"/>
</dbReference>
<dbReference type="InterPro" id="IPR036179">
    <property type="entry name" value="Ig-like_dom_sf"/>
</dbReference>
<keyword evidence="7" id="KW-1185">Reference proteome</keyword>
<dbReference type="Gene3D" id="2.60.40.10">
    <property type="entry name" value="Immunoglobulins"/>
    <property type="match status" value="2"/>
</dbReference>
<sequence>MLTARAKRSVFGGFPTHGCLFLIVTLLSGETLGNGVSEKIRASAGGTVVLPCHISHSSDIPTVEWSKEGLNPNIAFLYRQGCETFEMKNPVFEFRTNLIMNEVIKGDISLHMSNVQLSDAGIYQCRVIWERNPEVLKTLELIVVAVSVPNLSFIPNAGSGVTLQCETNCWSPAPQITFLDNQGNNISAEDARRDQDSTGCFRVTKRVTVPAATERVTCRVHQPQINETRDTEIYIPGTLEL</sequence>
<keyword evidence="2" id="KW-0472">Membrane</keyword>
<dbReference type="InterPro" id="IPR007110">
    <property type="entry name" value="Ig-like_dom"/>
</dbReference>
<comment type="subcellular location">
    <subcellularLocation>
        <location evidence="1">Membrane</location>
    </subcellularLocation>
</comment>
<evidence type="ECO:0000256" key="3">
    <source>
        <dbReference type="ARBA" id="ARBA00023319"/>
    </source>
</evidence>
<reference evidence="6" key="2">
    <citation type="submission" date="2025-09" db="UniProtKB">
        <authorList>
            <consortium name="Ensembl"/>
        </authorList>
    </citation>
    <scope>IDENTIFICATION</scope>
</reference>
<dbReference type="Pfam" id="PF07686">
    <property type="entry name" value="V-set"/>
    <property type="match status" value="1"/>
</dbReference>
<dbReference type="GO" id="GO:0005102">
    <property type="term" value="F:signaling receptor binding"/>
    <property type="evidence" value="ECO:0007669"/>
    <property type="project" value="TreeGrafter"/>
</dbReference>
<feature type="domain" description="Ig-like" evidence="5">
    <location>
        <begin position="45"/>
        <end position="127"/>
    </location>
</feature>
<reference evidence="6" key="1">
    <citation type="submission" date="2025-08" db="UniProtKB">
        <authorList>
            <consortium name="Ensembl"/>
        </authorList>
    </citation>
    <scope>IDENTIFICATION</scope>
</reference>